<gene>
    <name evidence="7" type="ORF">JFL43_21000</name>
</gene>
<evidence type="ECO:0000256" key="2">
    <source>
        <dbReference type="ARBA" id="ARBA00012920"/>
    </source>
</evidence>
<dbReference type="InterPro" id="IPR027473">
    <property type="entry name" value="L-asparaginase_C"/>
</dbReference>
<dbReference type="InterPro" id="IPR037152">
    <property type="entry name" value="L-asparaginase_N_sf"/>
</dbReference>
<dbReference type="InterPro" id="IPR020827">
    <property type="entry name" value="Asparaginase/glutaminase_AS1"/>
</dbReference>
<dbReference type="InterPro" id="IPR006034">
    <property type="entry name" value="Asparaginase/glutaminase-like"/>
</dbReference>
<dbReference type="SFLD" id="SFLDS00057">
    <property type="entry name" value="Glutaminase/Asparaginase"/>
    <property type="match status" value="1"/>
</dbReference>
<protein>
    <recommendedName>
        <fullName evidence="2">asparaginase</fullName>
        <ecNumber evidence="2">3.5.1.1</ecNumber>
    </recommendedName>
</protein>
<reference evidence="7 8" key="1">
    <citation type="submission" date="2020-12" db="EMBL/GenBank/DDBJ databases">
        <title>YIM B01967 draft genome.</title>
        <authorList>
            <person name="Yan X."/>
        </authorList>
    </citation>
    <scope>NUCLEOTIDE SEQUENCE [LARGE SCALE GENOMIC DNA]</scope>
    <source>
        <strain evidence="7 8">YIM B01967</strain>
    </source>
</reference>
<dbReference type="Proteomes" id="UP000618943">
    <property type="component" value="Unassembled WGS sequence"/>
</dbReference>
<dbReference type="InterPro" id="IPR040919">
    <property type="entry name" value="Asparaginase_C"/>
</dbReference>
<dbReference type="PRINTS" id="PR00139">
    <property type="entry name" value="ASNGLNASE"/>
</dbReference>
<name>A0ABS1HCT0_9BACL</name>
<dbReference type="InterPro" id="IPR027474">
    <property type="entry name" value="L-asparaginase_N"/>
</dbReference>
<dbReference type="Gene3D" id="3.40.50.40">
    <property type="match status" value="1"/>
</dbReference>
<dbReference type="EMBL" id="JAEOAH010000057">
    <property type="protein sequence ID" value="MBK3497259.1"/>
    <property type="molecule type" value="Genomic_DNA"/>
</dbReference>
<sequence length="321" mass="35290">MKKVLVISTGGTIASEKTADGKLTSGTLNGEQIVSLCGLSKDEFNIEIIELFNLPSMHIDIHKMQELSLLISEKLEDENVSGIVITHGTDSLEETSYFLNLTIDSDKPVIVTGSQRSLSDVGSDVYSNLRNSIICATDSNMQNTGVTVVFNERIYSARYIKKIHSSNLQGFDSLGRGYLGIVDNDTVYLYQKPIKEKVINIKNVSIPYVDIVKTFAGQNGMLFEFLLGKDIDGIIIEGSGRGQVAADISEILDKKLNYKTKIVITTSTTEGRVYPTYDYKGSANDLLSKDCIMGGDLDSKKARIKLALLLANGIEDLELYF</sequence>
<dbReference type="PROSITE" id="PS00144">
    <property type="entry name" value="ASN_GLN_ASE_1"/>
    <property type="match status" value="1"/>
</dbReference>
<feature type="active site" evidence="4">
    <location>
        <position position="12"/>
    </location>
</feature>
<feature type="domain" description="Asparaginase/glutaminase C-terminal" evidence="6">
    <location>
        <begin position="209"/>
        <end position="314"/>
    </location>
</feature>
<dbReference type="PIRSF" id="PIRSF500176">
    <property type="entry name" value="L_ASNase"/>
    <property type="match status" value="1"/>
</dbReference>
<evidence type="ECO:0000256" key="3">
    <source>
        <dbReference type="ARBA" id="ARBA00022801"/>
    </source>
</evidence>
<dbReference type="InterPro" id="IPR004550">
    <property type="entry name" value="AsnASE_II"/>
</dbReference>
<organism evidence="7 8">
    <name type="scientific">Viridibacillus soli</name>
    <dbReference type="NCBI Taxonomy" id="2798301"/>
    <lineage>
        <taxon>Bacteria</taxon>
        <taxon>Bacillati</taxon>
        <taxon>Bacillota</taxon>
        <taxon>Bacilli</taxon>
        <taxon>Bacillales</taxon>
        <taxon>Caryophanaceae</taxon>
        <taxon>Viridibacillus</taxon>
    </lineage>
</organism>
<dbReference type="Pfam" id="PF00710">
    <property type="entry name" value="Asparaginase"/>
    <property type="match status" value="1"/>
</dbReference>
<evidence type="ECO:0000259" key="6">
    <source>
        <dbReference type="Pfam" id="PF17763"/>
    </source>
</evidence>
<comment type="similarity">
    <text evidence="1">Belongs to the asparaginase 1 family.</text>
</comment>
<keyword evidence="3" id="KW-0378">Hydrolase</keyword>
<feature type="domain" description="L-asparaginase N-terminal" evidence="5">
    <location>
        <begin position="3"/>
        <end position="194"/>
    </location>
</feature>
<comment type="caution">
    <text evidence="7">The sequence shown here is derived from an EMBL/GenBank/DDBJ whole genome shotgun (WGS) entry which is preliminary data.</text>
</comment>
<dbReference type="Pfam" id="PF17763">
    <property type="entry name" value="Asparaginase_C"/>
    <property type="match status" value="1"/>
</dbReference>
<evidence type="ECO:0000313" key="8">
    <source>
        <dbReference type="Proteomes" id="UP000618943"/>
    </source>
</evidence>
<accession>A0ABS1HCT0</accession>
<keyword evidence="8" id="KW-1185">Reference proteome</keyword>
<dbReference type="SMART" id="SM00870">
    <property type="entry name" value="Asparaginase"/>
    <property type="match status" value="1"/>
</dbReference>
<dbReference type="Gene3D" id="3.40.50.1170">
    <property type="entry name" value="L-asparaginase, N-terminal domain"/>
    <property type="match status" value="1"/>
</dbReference>
<evidence type="ECO:0000256" key="1">
    <source>
        <dbReference type="ARBA" id="ARBA00010518"/>
    </source>
</evidence>
<dbReference type="PANTHER" id="PTHR11707">
    <property type="entry name" value="L-ASPARAGINASE"/>
    <property type="match status" value="1"/>
</dbReference>
<evidence type="ECO:0000313" key="7">
    <source>
        <dbReference type="EMBL" id="MBK3497259.1"/>
    </source>
</evidence>
<proteinExistence type="inferred from homology"/>
<evidence type="ECO:0000256" key="4">
    <source>
        <dbReference type="PROSITE-ProRule" id="PRU10099"/>
    </source>
</evidence>
<dbReference type="PANTHER" id="PTHR11707:SF28">
    <property type="entry name" value="60 KDA LYSOPHOSPHOLIPASE"/>
    <property type="match status" value="1"/>
</dbReference>
<dbReference type="CDD" id="cd08964">
    <property type="entry name" value="L-asparaginase_II"/>
    <property type="match status" value="1"/>
</dbReference>
<dbReference type="SUPFAM" id="SSF53774">
    <property type="entry name" value="Glutaminase/Asparaginase"/>
    <property type="match status" value="1"/>
</dbReference>
<evidence type="ECO:0000259" key="5">
    <source>
        <dbReference type="Pfam" id="PF00710"/>
    </source>
</evidence>
<dbReference type="RefSeq" id="WP_200750558.1">
    <property type="nucleotide sequence ID" value="NZ_JAEOAH010000057.1"/>
</dbReference>
<dbReference type="PIRSF" id="PIRSF001220">
    <property type="entry name" value="L-ASNase_gatD"/>
    <property type="match status" value="1"/>
</dbReference>
<dbReference type="PROSITE" id="PS51732">
    <property type="entry name" value="ASN_GLN_ASE_3"/>
    <property type="match status" value="1"/>
</dbReference>
<dbReference type="EC" id="3.5.1.1" evidence="2"/>
<dbReference type="InterPro" id="IPR036152">
    <property type="entry name" value="Asp/glu_Ase-like_sf"/>
</dbReference>